<comment type="caution">
    <text evidence="1">The sequence shown here is derived from an EMBL/GenBank/DDBJ whole genome shotgun (WGS) entry which is preliminary data.</text>
</comment>
<protein>
    <recommendedName>
        <fullName evidence="3">Reverse transcriptase</fullName>
    </recommendedName>
</protein>
<accession>A0A9P4WFS1</accession>
<gene>
    <name evidence="1" type="ORF">E8E12_001309</name>
</gene>
<dbReference type="AlphaFoldDB" id="A0A9P4WFS1"/>
<keyword evidence="2" id="KW-1185">Reference proteome</keyword>
<evidence type="ECO:0000313" key="1">
    <source>
        <dbReference type="EMBL" id="KAF3031130.1"/>
    </source>
</evidence>
<feature type="non-terminal residue" evidence="1">
    <location>
        <position position="178"/>
    </location>
</feature>
<name>A0A9P4WFS1_9PLEO</name>
<reference evidence="1" key="1">
    <citation type="submission" date="2019-04" db="EMBL/GenBank/DDBJ databases">
        <title>Sequencing of skin fungus with MAO and IRED activity.</title>
        <authorList>
            <person name="Marsaioli A.J."/>
            <person name="Bonatto J.M.C."/>
            <person name="Reis Junior O."/>
        </authorList>
    </citation>
    <scope>NUCLEOTIDE SEQUENCE</scope>
    <source>
        <strain evidence="1">28M1</strain>
    </source>
</reference>
<evidence type="ECO:0000313" key="2">
    <source>
        <dbReference type="Proteomes" id="UP000758155"/>
    </source>
</evidence>
<dbReference type="OrthoDB" id="3693100at2759"/>
<dbReference type="Proteomes" id="UP000758155">
    <property type="component" value="Unassembled WGS sequence"/>
</dbReference>
<evidence type="ECO:0008006" key="3">
    <source>
        <dbReference type="Google" id="ProtNLM"/>
    </source>
</evidence>
<dbReference type="EMBL" id="SWKV01000198">
    <property type="protein sequence ID" value="KAF3031130.1"/>
    <property type="molecule type" value="Genomic_DNA"/>
</dbReference>
<organism evidence="1 2">
    <name type="scientific">Didymella heteroderae</name>
    <dbReference type="NCBI Taxonomy" id="1769908"/>
    <lineage>
        <taxon>Eukaryota</taxon>
        <taxon>Fungi</taxon>
        <taxon>Dikarya</taxon>
        <taxon>Ascomycota</taxon>
        <taxon>Pezizomycotina</taxon>
        <taxon>Dothideomycetes</taxon>
        <taxon>Pleosporomycetidae</taxon>
        <taxon>Pleosporales</taxon>
        <taxon>Pleosporineae</taxon>
        <taxon>Didymellaceae</taxon>
        <taxon>Didymella</taxon>
    </lineage>
</organism>
<sequence>LDHDSDHLPISTVIDIRVQQLEKPPKRDWRRLDEGTYHKALKQALPPLRRPANKTALDTYVQEVVKAIQKAPDQAIPYTRPSNRIREDQHRYAPGIALSAILYLFYNADLTDECDQAPDAMSTGYTDDVDILARSKTTDQACETLGKILEKAQRWSAHIHRSLLRASSSSPTLQDRAA</sequence>
<proteinExistence type="predicted"/>